<proteinExistence type="predicted"/>
<evidence type="ECO:0000313" key="2">
    <source>
        <dbReference type="Proteomes" id="UP000604046"/>
    </source>
</evidence>
<protein>
    <submittedName>
        <fullName evidence="1">Uncharacterized protein</fullName>
    </submittedName>
</protein>
<dbReference type="OrthoDB" id="10579513at2759"/>
<reference evidence="1" key="1">
    <citation type="submission" date="2021-02" db="EMBL/GenBank/DDBJ databases">
        <authorList>
            <person name="Dougan E. K."/>
            <person name="Rhodes N."/>
            <person name="Thang M."/>
            <person name="Chan C."/>
        </authorList>
    </citation>
    <scope>NUCLEOTIDE SEQUENCE</scope>
</reference>
<evidence type="ECO:0000313" key="1">
    <source>
        <dbReference type="EMBL" id="CAE7272487.1"/>
    </source>
</evidence>
<gene>
    <name evidence="1" type="ORF">SNAT2548_LOCUS14457</name>
</gene>
<organism evidence="1 2">
    <name type="scientific">Symbiodinium natans</name>
    <dbReference type="NCBI Taxonomy" id="878477"/>
    <lineage>
        <taxon>Eukaryota</taxon>
        <taxon>Sar</taxon>
        <taxon>Alveolata</taxon>
        <taxon>Dinophyceae</taxon>
        <taxon>Suessiales</taxon>
        <taxon>Symbiodiniaceae</taxon>
        <taxon>Symbiodinium</taxon>
    </lineage>
</organism>
<sequence length="170" mass="19458">MNWQAEKGCGRRLHAHEYHFHFLVTCSALMARVTSRWPAIDEQGVAADLEFIVLHFDRCVKATNQTVLKLSVLPRADVEDEINLPHGTSDLPKETLIFPLRGQRIGPNRQIHMSLAGEPVVSCEDEEPICNDFDSVFYTVVSDPRVVRTDLVEDRWLRSIFDLPVEDLYL</sequence>
<dbReference type="EMBL" id="CAJNDS010001680">
    <property type="protein sequence ID" value="CAE7272487.1"/>
    <property type="molecule type" value="Genomic_DNA"/>
</dbReference>
<dbReference type="Proteomes" id="UP000604046">
    <property type="component" value="Unassembled WGS sequence"/>
</dbReference>
<name>A0A812MNN0_9DINO</name>
<dbReference type="AlphaFoldDB" id="A0A812MNN0"/>
<keyword evidence="2" id="KW-1185">Reference proteome</keyword>
<accession>A0A812MNN0</accession>
<comment type="caution">
    <text evidence="1">The sequence shown here is derived from an EMBL/GenBank/DDBJ whole genome shotgun (WGS) entry which is preliminary data.</text>
</comment>